<dbReference type="PANTHER" id="PTHR47572">
    <property type="entry name" value="LIPOPROTEIN-RELATED"/>
    <property type="match status" value="1"/>
</dbReference>
<feature type="chain" id="PRO_5015602725" description="SMP-30/gluconolaconase/LRE-like protein" evidence="1">
    <location>
        <begin position="20"/>
        <end position="371"/>
    </location>
</feature>
<keyword evidence="1" id="KW-0732">Signal</keyword>
<dbReference type="AlphaFoldDB" id="A0A2S6I9E1"/>
<reference evidence="2 3" key="1">
    <citation type="submission" date="2018-02" db="EMBL/GenBank/DDBJ databases">
        <title>Genomic Encyclopedia of Archaeal and Bacterial Type Strains, Phase II (KMG-II): from individual species to whole genera.</title>
        <authorList>
            <person name="Goeker M."/>
        </authorList>
    </citation>
    <scope>NUCLEOTIDE SEQUENCE [LARGE SCALE GENOMIC DNA]</scope>
    <source>
        <strain evidence="2 3">DSM 29526</strain>
    </source>
</reference>
<dbReference type="RefSeq" id="WP_104418662.1">
    <property type="nucleotide sequence ID" value="NZ_PTJC01000005.1"/>
</dbReference>
<feature type="signal peptide" evidence="1">
    <location>
        <begin position="1"/>
        <end position="19"/>
    </location>
</feature>
<organism evidence="2 3">
    <name type="scientific">Neolewinella xylanilytica</name>
    <dbReference type="NCBI Taxonomy" id="1514080"/>
    <lineage>
        <taxon>Bacteria</taxon>
        <taxon>Pseudomonadati</taxon>
        <taxon>Bacteroidota</taxon>
        <taxon>Saprospiria</taxon>
        <taxon>Saprospirales</taxon>
        <taxon>Lewinellaceae</taxon>
        <taxon>Neolewinella</taxon>
    </lineage>
</organism>
<evidence type="ECO:0000256" key="1">
    <source>
        <dbReference type="SAM" id="SignalP"/>
    </source>
</evidence>
<dbReference type="SUPFAM" id="SSF63829">
    <property type="entry name" value="Calcium-dependent phosphotriesterase"/>
    <property type="match status" value="1"/>
</dbReference>
<evidence type="ECO:0008006" key="4">
    <source>
        <dbReference type="Google" id="ProtNLM"/>
    </source>
</evidence>
<name>A0A2S6I9E1_9BACT</name>
<gene>
    <name evidence="2" type="ORF">CLV84_1053</name>
</gene>
<proteinExistence type="predicted"/>
<dbReference type="PANTHER" id="PTHR47572:SF4">
    <property type="entry name" value="LACTONASE DRP35"/>
    <property type="match status" value="1"/>
</dbReference>
<accession>A0A2S6I9E1</accession>
<keyword evidence="3" id="KW-1185">Reference proteome</keyword>
<evidence type="ECO:0000313" key="2">
    <source>
        <dbReference type="EMBL" id="PPK88089.1"/>
    </source>
</evidence>
<comment type="caution">
    <text evidence="2">The sequence shown here is derived from an EMBL/GenBank/DDBJ whole genome shotgun (WGS) entry which is preliminary data.</text>
</comment>
<dbReference type="EMBL" id="PTJC01000005">
    <property type="protein sequence ID" value="PPK88089.1"/>
    <property type="molecule type" value="Genomic_DNA"/>
</dbReference>
<dbReference type="InterPro" id="IPR051262">
    <property type="entry name" value="SMP-30/CGR1_Lactonase"/>
</dbReference>
<dbReference type="Proteomes" id="UP000237662">
    <property type="component" value="Unassembled WGS sequence"/>
</dbReference>
<protein>
    <recommendedName>
        <fullName evidence="4">SMP-30/gluconolaconase/LRE-like protein</fullName>
    </recommendedName>
</protein>
<dbReference type="OrthoDB" id="2531681at2"/>
<sequence>MMRIAILLAILALSSVSSAQEVDPDMTAGTELEPGVQHMLFSFPDFLAQPDGMALDRAGNVYVSNPNFNNPEYPGLLIKITPDYEWSVFYATPAHPETRKAGPMGITFGTDGNLYIADNQYYVNKDYASRILRLNMENGQPTGVDVLVTGLKHPNAVRWHDGALYVTDTKWEVEDSTNTSGIWRFPEAELQDSIHVASTMDAEYLIDTLHAIRQPNGMAFGADGMDFDSQGNMFVGMFSDGRVFKYAMNLDGTVQSREVFLEYGTIPSCDGIFIDRNTDNLYIADSQANALRLVEADGTLHTLAENGNTTGADGKMDQPCEPLLVGNKLFIANFDSPNENFVNERYDDIHNMTILQVPQEFLGAIEGEGGR</sequence>
<dbReference type="InterPro" id="IPR011042">
    <property type="entry name" value="6-blade_b-propeller_TolB-like"/>
</dbReference>
<dbReference type="Gene3D" id="2.120.10.30">
    <property type="entry name" value="TolB, C-terminal domain"/>
    <property type="match status" value="1"/>
</dbReference>
<evidence type="ECO:0000313" key="3">
    <source>
        <dbReference type="Proteomes" id="UP000237662"/>
    </source>
</evidence>